<dbReference type="AlphaFoldDB" id="A0AAV7KUV5"/>
<name>A0AAV7KUV5_PLEWA</name>
<organism evidence="2 3">
    <name type="scientific">Pleurodeles waltl</name>
    <name type="common">Iberian ribbed newt</name>
    <dbReference type="NCBI Taxonomy" id="8319"/>
    <lineage>
        <taxon>Eukaryota</taxon>
        <taxon>Metazoa</taxon>
        <taxon>Chordata</taxon>
        <taxon>Craniata</taxon>
        <taxon>Vertebrata</taxon>
        <taxon>Euteleostomi</taxon>
        <taxon>Amphibia</taxon>
        <taxon>Batrachia</taxon>
        <taxon>Caudata</taxon>
        <taxon>Salamandroidea</taxon>
        <taxon>Salamandridae</taxon>
        <taxon>Pleurodelinae</taxon>
        <taxon>Pleurodeles</taxon>
    </lineage>
</organism>
<accession>A0AAV7KUV5</accession>
<evidence type="ECO:0000313" key="3">
    <source>
        <dbReference type="Proteomes" id="UP001066276"/>
    </source>
</evidence>
<feature type="region of interest" description="Disordered" evidence="1">
    <location>
        <begin position="73"/>
        <end position="151"/>
    </location>
</feature>
<feature type="region of interest" description="Disordered" evidence="1">
    <location>
        <begin position="1"/>
        <end position="20"/>
    </location>
</feature>
<feature type="compositionally biased region" description="Polar residues" evidence="1">
    <location>
        <begin position="79"/>
        <end position="101"/>
    </location>
</feature>
<keyword evidence="3" id="KW-1185">Reference proteome</keyword>
<feature type="compositionally biased region" description="Basic and acidic residues" evidence="1">
    <location>
        <begin position="140"/>
        <end position="151"/>
    </location>
</feature>
<comment type="caution">
    <text evidence="2">The sequence shown here is derived from an EMBL/GenBank/DDBJ whole genome shotgun (WGS) entry which is preliminary data.</text>
</comment>
<evidence type="ECO:0000313" key="2">
    <source>
        <dbReference type="EMBL" id="KAJ1082007.1"/>
    </source>
</evidence>
<evidence type="ECO:0000256" key="1">
    <source>
        <dbReference type="SAM" id="MobiDB-lite"/>
    </source>
</evidence>
<dbReference type="EMBL" id="JANPWB010000016">
    <property type="protein sequence ID" value="KAJ1082007.1"/>
    <property type="molecule type" value="Genomic_DNA"/>
</dbReference>
<dbReference type="Proteomes" id="UP001066276">
    <property type="component" value="Chromosome 12"/>
</dbReference>
<protein>
    <submittedName>
        <fullName evidence="2">Uncharacterized protein</fullName>
    </submittedName>
</protein>
<reference evidence="2" key="1">
    <citation type="journal article" date="2022" name="bioRxiv">
        <title>Sequencing and chromosome-scale assembly of the giantPleurodeles waltlgenome.</title>
        <authorList>
            <person name="Brown T."/>
            <person name="Elewa A."/>
            <person name="Iarovenko S."/>
            <person name="Subramanian E."/>
            <person name="Araus A.J."/>
            <person name="Petzold A."/>
            <person name="Susuki M."/>
            <person name="Suzuki K.-i.T."/>
            <person name="Hayashi T."/>
            <person name="Toyoda A."/>
            <person name="Oliveira C."/>
            <person name="Osipova E."/>
            <person name="Leigh N.D."/>
            <person name="Simon A."/>
            <person name="Yun M.H."/>
        </authorList>
    </citation>
    <scope>NUCLEOTIDE SEQUENCE</scope>
    <source>
        <strain evidence="2">20211129_DDA</strain>
        <tissue evidence="2">Liver</tissue>
    </source>
</reference>
<gene>
    <name evidence="2" type="ORF">NDU88_002179</name>
</gene>
<proteinExistence type="predicted"/>
<sequence>MTRGSIWARPATAKVVPSPQRVASSQCDQAQSGLRQEYAALVMIQMQTPEARDRQIPEARDICHWSCQDCTKPKLPTPGSATKNSGAENYGNNSLAQNTPLQRGDREAPKASVSSEKLLIEGRSEGQADEETAKLPAVWHRTEKDFPRNHL</sequence>